<organism evidence="1 2">
    <name type="scientific">Chengkuizengella marina</name>
    <dbReference type="NCBI Taxonomy" id="2507566"/>
    <lineage>
        <taxon>Bacteria</taxon>
        <taxon>Bacillati</taxon>
        <taxon>Bacillota</taxon>
        <taxon>Bacilli</taxon>
        <taxon>Bacillales</taxon>
        <taxon>Paenibacillaceae</taxon>
        <taxon>Chengkuizengella</taxon>
    </lineage>
</organism>
<accession>A0A6N9Q8K3</accession>
<dbReference type="AlphaFoldDB" id="A0A6N9Q8K3"/>
<dbReference type="Proteomes" id="UP000448943">
    <property type="component" value="Unassembled WGS sequence"/>
</dbReference>
<protein>
    <submittedName>
        <fullName evidence="1">Uncharacterized protein</fullName>
    </submittedName>
</protein>
<sequence>MKGNIVNIDFLTPGGGVFLDEIIDVGEGIVIGRLFDMSFTEIYSTCAITRITPINQQQINSSRTSNSLYFNRNSSPPAI</sequence>
<proteinExistence type="predicted"/>
<comment type="caution">
    <text evidence="1">The sequence shown here is derived from an EMBL/GenBank/DDBJ whole genome shotgun (WGS) entry which is preliminary data.</text>
</comment>
<name>A0A6N9Q8K3_9BACL</name>
<evidence type="ECO:0000313" key="1">
    <source>
        <dbReference type="EMBL" id="NBI31216.1"/>
    </source>
</evidence>
<reference evidence="1 2" key="1">
    <citation type="submission" date="2019-01" db="EMBL/GenBank/DDBJ databases">
        <title>Chengkuizengella sp. nov., isolated from deep-sea sediment of East Pacific Ocean.</title>
        <authorList>
            <person name="Yang J."/>
            <person name="Lai Q."/>
            <person name="Shao Z."/>
        </authorList>
    </citation>
    <scope>NUCLEOTIDE SEQUENCE [LARGE SCALE GENOMIC DNA]</scope>
    <source>
        <strain evidence="1 2">YPA3-1-1</strain>
    </source>
</reference>
<gene>
    <name evidence="1" type="ORF">ERL59_19985</name>
</gene>
<dbReference type="EMBL" id="SIJB01000067">
    <property type="protein sequence ID" value="NBI31216.1"/>
    <property type="molecule type" value="Genomic_DNA"/>
</dbReference>
<keyword evidence="2" id="KW-1185">Reference proteome</keyword>
<evidence type="ECO:0000313" key="2">
    <source>
        <dbReference type="Proteomes" id="UP000448943"/>
    </source>
</evidence>
<dbReference type="RefSeq" id="WP_160648038.1">
    <property type="nucleotide sequence ID" value="NZ_SIJB01000067.1"/>
</dbReference>